<protein>
    <submittedName>
        <fullName evidence="2">Death-associated inhibitor of apoptosis 1-like</fullName>
    </submittedName>
</protein>
<dbReference type="GO" id="GO:0005634">
    <property type="term" value="C:nucleus"/>
    <property type="evidence" value="ECO:0007669"/>
    <property type="project" value="TreeGrafter"/>
</dbReference>
<dbReference type="Gene3D" id="1.10.1170.10">
    <property type="entry name" value="Inhibitor Of Apoptosis Protein (2mihbC-IAP-1), Chain A"/>
    <property type="match status" value="1"/>
</dbReference>
<reference evidence="2" key="1">
    <citation type="submission" date="2025-08" db="UniProtKB">
        <authorList>
            <consortium name="RefSeq"/>
        </authorList>
    </citation>
    <scope>IDENTIFICATION</scope>
    <source>
        <tissue evidence="2">Whole body</tissue>
    </source>
</reference>
<dbReference type="SMART" id="SM00238">
    <property type="entry name" value="BIR"/>
    <property type="match status" value="1"/>
</dbReference>
<dbReference type="SUPFAM" id="SSF57924">
    <property type="entry name" value="Inhibitor of apoptosis (IAP) repeat"/>
    <property type="match status" value="1"/>
</dbReference>
<dbReference type="AlphaFoldDB" id="A0A8B8FI46"/>
<dbReference type="Pfam" id="PF00653">
    <property type="entry name" value="BIR"/>
    <property type="match status" value="1"/>
</dbReference>
<dbReference type="InterPro" id="IPR001370">
    <property type="entry name" value="BIR_rpt"/>
</dbReference>
<proteinExistence type="predicted"/>
<evidence type="ECO:0000313" key="2">
    <source>
        <dbReference type="RefSeq" id="XP_025410378.1"/>
    </source>
</evidence>
<dbReference type="PROSITE" id="PS50143">
    <property type="entry name" value="BIR_REPEAT_2"/>
    <property type="match status" value="1"/>
</dbReference>
<name>A0A8B8FI46_9HEMI</name>
<dbReference type="GO" id="GO:0005737">
    <property type="term" value="C:cytoplasm"/>
    <property type="evidence" value="ECO:0007669"/>
    <property type="project" value="TreeGrafter"/>
</dbReference>
<dbReference type="PANTHER" id="PTHR10044:SF139">
    <property type="entry name" value="DEATH-ASSOCIATED INHIBITOR OF APOPTOSIS 2"/>
    <property type="match status" value="1"/>
</dbReference>
<dbReference type="RefSeq" id="XP_025410378.1">
    <property type="nucleotide sequence ID" value="XM_025554593.1"/>
</dbReference>
<gene>
    <name evidence="2" type="primary">LOC112683532</name>
</gene>
<keyword evidence="1" id="KW-1185">Reference proteome</keyword>
<dbReference type="GeneID" id="112683532"/>
<sequence length="150" mass="17269">MSFNLENVHSTSKEVIGLILQQATIAGFNNNLLYAVKNCQISQHPEYATFTKRFQFLKNFPSTLPDKLKLSEVGFFTKTRDSVQCFYCSLILSNLVNGDCPYRKHAKFSNLMAVHQYKDTLIFDKPIYVGSAILDVSKIFMYSFHYVIMK</sequence>
<evidence type="ECO:0000313" key="1">
    <source>
        <dbReference type="Proteomes" id="UP000694846"/>
    </source>
</evidence>
<dbReference type="InterPro" id="IPR050784">
    <property type="entry name" value="IAP"/>
</dbReference>
<dbReference type="OrthoDB" id="5855668at2759"/>
<accession>A0A8B8FI46</accession>
<dbReference type="Proteomes" id="UP000694846">
    <property type="component" value="Unplaced"/>
</dbReference>
<organism evidence="1 2">
    <name type="scientific">Sipha flava</name>
    <name type="common">yellow sugarcane aphid</name>
    <dbReference type="NCBI Taxonomy" id="143950"/>
    <lineage>
        <taxon>Eukaryota</taxon>
        <taxon>Metazoa</taxon>
        <taxon>Ecdysozoa</taxon>
        <taxon>Arthropoda</taxon>
        <taxon>Hexapoda</taxon>
        <taxon>Insecta</taxon>
        <taxon>Pterygota</taxon>
        <taxon>Neoptera</taxon>
        <taxon>Paraneoptera</taxon>
        <taxon>Hemiptera</taxon>
        <taxon>Sternorrhyncha</taxon>
        <taxon>Aphidomorpha</taxon>
        <taxon>Aphidoidea</taxon>
        <taxon>Aphididae</taxon>
        <taxon>Sipha</taxon>
    </lineage>
</organism>
<dbReference type="PANTHER" id="PTHR10044">
    <property type="entry name" value="INHIBITOR OF APOPTOSIS"/>
    <property type="match status" value="1"/>
</dbReference>